<dbReference type="SMART" id="SM00347">
    <property type="entry name" value="HTH_MARR"/>
    <property type="match status" value="1"/>
</dbReference>
<dbReference type="InterPro" id="IPR039422">
    <property type="entry name" value="MarR/SlyA-like"/>
</dbReference>
<evidence type="ECO:0000259" key="1">
    <source>
        <dbReference type="PROSITE" id="PS50995"/>
    </source>
</evidence>
<dbReference type="PaxDb" id="665571-STHERM_c06070"/>
<dbReference type="SUPFAM" id="SSF46785">
    <property type="entry name" value="Winged helix' DNA-binding domain"/>
    <property type="match status" value="1"/>
</dbReference>
<feature type="domain" description="HTH marR-type" evidence="1">
    <location>
        <begin position="1"/>
        <end position="134"/>
    </location>
</feature>
<evidence type="ECO:0000313" key="2">
    <source>
        <dbReference type="EMBL" id="ADN01566.1"/>
    </source>
</evidence>
<organism evidence="2 3">
    <name type="scientific">Winmispira thermophila (strain ATCC 49972 / DSM 6192 / RI 19.B1)</name>
    <name type="common">Spirochaeta thermophila</name>
    <dbReference type="NCBI Taxonomy" id="665571"/>
    <lineage>
        <taxon>Bacteria</taxon>
        <taxon>Pseudomonadati</taxon>
        <taxon>Spirochaetota</taxon>
        <taxon>Spirochaetia</taxon>
        <taxon>Winmispirales</taxon>
        <taxon>Winmispiraceae</taxon>
        <taxon>Winmispira</taxon>
    </lineage>
</organism>
<dbReference type="Pfam" id="PF01047">
    <property type="entry name" value="MarR"/>
    <property type="match status" value="1"/>
</dbReference>
<dbReference type="Proteomes" id="UP000001296">
    <property type="component" value="Chromosome"/>
</dbReference>
<dbReference type="PANTHER" id="PTHR33164:SF57">
    <property type="entry name" value="MARR-FAMILY TRANSCRIPTIONAL REGULATOR"/>
    <property type="match status" value="1"/>
</dbReference>
<proteinExistence type="predicted"/>
<dbReference type="GO" id="GO:0006950">
    <property type="term" value="P:response to stress"/>
    <property type="evidence" value="ECO:0007669"/>
    <property type="project" value="TreeGrafter"/>
</dbReference>
<dbReference type="PRINTS" id="PR00598">
    <property type="entry name" value="HTHMARR"/>
</dbReference>
<reference evidence="2 3" key="2">
    <citation type="journal article" date="2010" name="J. Bacteriol.">
        <title>Genome sequence of the polysaccharide-degrading, thermophilic anaerobe Spirochaeta thermophila DSM 6192.</title>
        <authorList>
            <person name="Angelov A."/>
            <person name="Liebl S."/>
            <person name="Ballschmiter M."/>
            <person name="Bomeke M."/>
            <person name="Lehmann R."/>
            <person name="Liesegang H."/>
            <person name="Daniel R."/>
            <person name="Liebl W."/>
        </authorList>
    </citation>
    <scope>NUCLEOTIDE SEQUENCE [LARGE SCALE GENOMIC DNA]</scope>
    <source>
        <strain evidence="3">ATCC 49972 / DSM 6192 / RI 19.B1</strain>
    </source>
</reference>
<dbReference type="InterPro" id="IPR000835">
    <property type="entry name" value="HTH_MarR-typ"/>
</dbReference>
<dbReference type="InterPro" id="IPR011991">
    <property type="entry name" value="ArsR-like_HTH"/>
</dbReference>
<dbReference type="RefSeq" id="WP_013313407.1">
    <property type="nucleotide sequence ID" value="NC_014484.1"/>
</dbReference>
<dbReference type="AlphaFoldDB" id="E0RQY8"/>
<dbReference type="PANTHER" id="PTHR33164">
    <property type="entry name" value="TRANSCRIPTIONAL REGULATOR, MARR FAMILY"/>
    <property type="match status" value="1"/>
</dbReference>
<protein>
    <recommendedName>
        <fullName evidence="1">HTH marR-type domain-containing protein</fullName>
    </recommendedName>
</protein>
<evidence type="ECO:0000313" key="3">
    <source>
        <dbReference type="Proteomes" id="UP000001296"/>
    </source>
</evidence>
<dbReference type="PROSITE" id="PS50995">
    <property type="entry name" value="HTH_MARR_2"/>
    <property type="match status" value="1"/>
</dbReference>
<dbReference type="Gene3D" id="1.10.10.10">
    <property type="entry name" value="Winged helix-like DNA-binding domain superfamily/Winged helix DNA-binding domain"/>
    <property type="match status" value="1"/>
</dbReference>
<sequence length="146" mass="16739">MIEELSSAFEDLMFLKRKVFRSLLAEEGVYPGQPGILFHLFHHPHTDQKGIAEALGITPASATVMLRRMEQAGLITRARDPHDRRRILVSLTPDGRIKVERLKEKIGSFHRTMFSVLTPEEQEACTAIFRRIADHLSRTFGIHHKE</sequence>
<accession>E0RQY8</accession>
<dbReference type="InterPro" id="IPR036388">
    <property type="entry name" value="WH-like_DNA-bd_sf"/>
</dbReference>
<gene>
    <name evidence="2" type="ordered locus">STHERM_c06070</name>
</gene>
<name>E0RQY8_WINT6</name>
<dbReference type="CDD" id="cd00090">
    <property type="entry name" value="HTH_ARSR"/>
    <property type="match status" value="1"/>
</dbReference>
<dbReference type="HOGENOM" id="CLU_083287_18_7_12"/>
<dbReference type="eggNOG" id="COG1846">
    <property type="taxonomic scope" value="Bacteria"/>
</dbReference>
<reference key="1">
    <citation type="submission" date="2009-08" db="EMBL/GenBank/DDBJ databases">
        <title>The genome sequence of Spirochaeta thermophila DSM6192.</title>
        <authorList>
            <person name="Angelov A."/>
            <person name="Mientus M."/>
            <person name="Wittenberg S."/>
            <person name="Lehmann R."/>
            <person name="Liesegang H."/>
            <person name="Daniel R."/>
            <person name="Liebl W."/>
        </authorList>
    </citation>
    <scope>NUCLEOTIDE SEQUENCE</scope>
    <source>
        <strain>DSM 6192</strain>
    </source>
</reference>
<dbReference type="GO" id="GO:0003700">
    <property type="term" value="F:DNA-binding transcription factor activity"/>
    <property type="evidence" value="ECO:0007669"/>
    <property type="project" value="InterPro"/>
</dbReference>
<dbReference type="KEGG" id="sta:STHERM_c06070"/>
<dbReference type="InterPro" id="IPR036390">
    <property type="entry name" value="WH_DNA-bd_sf"/>
</dbReference>
<dbReference type="EMBL" id="CP001698">
    <property type="protein sequence ID" value="ADN01566.1"/>
    <property type="molecule type" value="Genomic_DNA"/>
</dbReference>